<evidence type="ECO:0000256" key="8">
    <source>
        <dbReference type="ARBA" id="ARBA00022898"/>
    </source>
</evidence>
<evidence type="ECO:0000256" key="10">
    <source>
        <dbReference type="RuleBase" id="RU004106"/>
    </source>
</evidence>
<dbReference type="PROSITE" id="PS00770">
    <property type="entry name" value="AA_TRANSFER_CLASS_4"/>
    <property type="match status" value="1"/>
</dbReference>
<evidence type="ECO:0000256" key="2">
    <source>
        <dbReference type="ARBA" id="ARBA00009320"/>
    </source>
</evidence>
<dbReference type="RefSeq" id="WP_097072933.1">
    <property type="nucleotide sequence ID" value="NZ_OBMQ01000003.1"/>
</dbReference>
<comment type="function">
    <text evidence="12">Acts on the D-isomers of alanine, leucine, aspartate, glutamate, aminobutyrate, norvaline and asparagine. The enzyme transfers an amino group from a substrate D-amino acid to the pyridoxal phosphate cofactor to form pyridoxamine and an alpha-keto acid in the first half-reaction.</text>
</comment>
<dbReference type="CDD" id="cd01558">
    <property type="entry name" value="D-AAT_like"/>
    <property type="match status" value="1"/>
</dbReference>
<dbReference type="InterPro" id="IPR043131">
    <property type="entry name" value="BCAT-like_N"/>
</dbReference>
<dbReference type="GO" id="GO:0008652">
    <property type="term" value="P:amino acid biosynthetic process"/>
    <property type="evidence" value="ECO:0007669"/>
    <property type="project" value="UniProtKB-ARBA"/>
</dbReference>
<evidence type="ECO:0000256" key="11">
    <source>
        <dbReference type="RuleBase" id="RU004516"/>
    </source>
</evidence>
<dbReference type="InterPro" id="IPR043132">
    <property type="entry name" value="BCAT-like_C"/>
</dbReference>
<sequence length="287" mass="32718">MGYSLWNDKIVKDDEIVIDKEDRGYQFGDGVYEVIKVYNGEMFTAKEHIDRFYESAEKIHLTIPYTKDKLHMLLHELVEANELNTGNLYFQITRGTASRIHHFPGDTVLPVLTGNVKESPRPLENKEKGVKATFVEDIRWLRCDIKSLNLLGAVLAKQQAQEKGCYEAILHRGEIITEGSSTNVFGIKDGILYTHPIDNFILNGITRRVILTCAKEIHLPVKEETFTKAEILQMDEVFVSSTTSEITPVIDIDGVKINHAVIGEWTRKLQTQFETKIPNDFQVLDII</sequence>
<dbReference type="InterPro" id="IPR018300">
    <property type="entry name" value="Aminotrans_IV_CS"/>
</dbReference>
<reference evidence="14" key="1">
    <citation type="submission" date="2017-08" db="EMBL/GenBank/DDBJ databases">
        <authorList>
            <person name="Varghese N."/>
            <person name="Submissions S."/>
        </authorList>
    </citation>
    <scope>NUCLEOTIDE SEQUENCE [LARGE SCALE GENOMIC DNA]</scope>
    <source>
        <strain evidence="14">JC22</strain>
    </source>
</reference>
<gene>
    <name evidence="13" type="ORF">SAMN05880501_103257</name>
</gene>
<dbReference type="AlphaFoldDB" id="A0A285S7G5"/>
<dbReference type="EMBL" id="OBMQ01000003">
    <property type="protein sequence ID" value="SOC03443.1"/>
    <property type="molecule type" value="Genomic_DNA"/>
</dbReference>
<name>A0A285S7G5_9BACL</name>
<dbReference type="FunFam" id="3.30.470.10:FF:000009">
    <property type="entry name" value="D-alanine aminotransferase"/>
    <property type="match status" value="1"/>
</dbReference>
<dbReference type="GO" id="GO:0030170">
    <property type="term" value="F:pyridoxal phosphate binding"/>
    <property type="evidence" value="ECO:0007669"/>
    <property type="project" value="InterPro"/>
</dbReference>
<keyword evidence="7" id="KW-0808">Transferase</keyword>
<comment type="cofactor">
    <cofactor evidence="1 11">
        <name>pyridoxal 5'-phosphate</name>
        <dbReference type="ChEBI" id="CHEBI:597326"/>
    </cofactor>
</comment>
<dbReference type="NCBIfam" id="TIGR01121">
    <property type="entry name" value="D_amino_aminoT"/>
    <property type="match status" value="1"/>
</dbReference>
<protein>
    <recommendedName>
        <fullName evidence="5 12">D-alanine aminotransferase</fullName>
        <ecNumber evidence="4 12">2.6.1.21</ecNumber>
    </recommendedName>
</protein>
<evidence type="ECO:0000313" key="14">
    <source>
        <dbReference type="Proteomes" id="UP000219636"/>
    </source>
</evidence>
<keyword evidence="14" id="KW-1185">Reference proteome</keyword>
<evidence type="ECO:0000313" key="13">
    <source>
        <dbReference type="EMBL" id="SOC03443.1"/>
    </source>
</evidence>
<dbReference type="Gene3D" id="3.30.470.10">
    <property type="match status" value="1"/>
</dbReference>
<dbReference type="InterPro" id="IPR036038">
    <property type="entry name" value="Aminotransferase-like"/>
</dbReference>
<dbReference type="InterPro" id="IPR050571">
    <property type="entry name" value="Class-IV_PLP-Dep_Aminotrnsfr"/>
</dbReference>
<evidence type="ECO:0000256" key="9">
    <source>
        <dbReference type="ARBA" id="ARBA00047911"/>
    </source>
</evidence>
<evidence type="ECO:0000256" key="4">
    <source>
        <dbReference type="ARBA" id="ARBA00012874"/>
    </source>
</evidence>
<dbReference type="Proteomes" id="UP000219636">
    <property type="component" value="Unassembled WGS sequence"/>
</dbReference>
<dbReference type="EC" id="2.6.1.21" evidence="4 12"/>
<comment type="catalytic activity">
    <reaction evidence="9 12">
        <text>D-alanine + 2-oxoglutarate = D-glutamate + pyruvate</text>
        <dbReference type="Rhea" id="RHEA:15869"/>
        <dbReference type="ChEBI" id="CHEBI:15361"/>
        <dbReference type="ChEBI" id="CHEBI:16810"/>
        <dbReference type="ChEBI" id="CHEBI:29986"/>
        <dbReference type="ChEBI" id="CHEBI:57416"/>
        <dbReference type="EC" id="2.6.1.21"/>
    </reaction>
</comment>
<dbReference type="GO" id="GO:0047810">
    <property type="term" value="F:D-alanine-2-oxoglutarate aminotransferase activity"/>
    <property type="evidence" value="ECO:0007669"/>
    <property type="project" value="UniProtKB-EC"/>
</dbReference>
<evidence type="ECO:0000256" key="5">
    <source>
        <dbReference type="ARBA" id="ARBA00021779"/>
    </source>
</evidence>
<dbReference type="SUPFAM" id="SSF56752">
    <property type="entry name" value="D-aminoacid aminotransferase-like PLP-dependent enzymes"/>
    <property type="match status" value="1"/>
</dbReference>
<keyword evidence="6" id="KW-0032">Aminotransferase</keyword>
<dbReference type="Pfam" id="PF01063">
    <property type="entry name" value="Aminotran_4"/>
    <property type="match status" value="1"/>
</dbReference>
<organism evidence="13 14">
    <name type="scientific">Ureibacillus xyleni</name>
    <dbReference type="NCBI Taxonomy" id="614648"/>
    <lineage>
        <taxon>Bacteria</taxon>
        <taxon>Bacillati</taxon>
        <taxon>Bacillota</taxon>
        <taxon>Bacilli</taxon>
        <taxon>Bacillales</taxon>
        <taxon>Caryophanaceae</taxon>
        <taxon>Ureibacillus</taxon>
    </lineage>
</organism>
<dbReference type="GO" id="GO:0046394">
    <property type="term" value="P:carboxylic acid biosynthetic process"/>
    <property type="evidence" value="ECO:0007669"/>
    <property type="project" value="UniProtKB-ARBA"/>
</dbReference>
<evidence type="ECO:0000256" key="3">
    <source>
        <dbReference type="ARBA" id="ARBA00011738"/>
    </source>
</evidence>
<dbReference type="GO" id="GO:0005829">
    <property type="term" value="C:cytosol"/>
    <property type="evidence" value="ECO:0007669"/>
    <property type="project" value="TreeGrafter"/>
</dbReference>
<dbReference type="FunFam" id="3.20.10.10:FF:000002">
    <property type="entry name" value="D-alanine aminotransferase"/>
    <property type="match status" value="1"/>
</dbReference>
<comment type="similarity">
    <text evidence="2 10">Belongs to the class-IV pyridoxal-phosphate-dependent aminotransferase family.</text>
</comment>
<dbReference type="OrthoDB" id="9805628at2"/>
<evidence type="ECO:0000256" key="6">
    <source>
        <dbReference type="ARBA" id="ARBA00022576"/>
    </source>
</evidence>
<evidence type="ECO:0000256" key="7">
    <source>
        <dbReference type="ARBA" id="ARBA00022679"/>
    </source>
</evidence>
<comment type="subunit">
    <text evidence="3">Homodimer.</text>
</comment>
<dbReference type="GO" id="GO:0046416">
    <property type="term" value="P:D-amino acid metabolic process"/>
    <property type="evidence" value="ECO:0007669"/>
    <property type="project" value="InterPro"/>
</dbReference>
<dbReference type="InterPro" id="IPR001544">
    <property type="entry name" value="Aminotrans_IV"/>
</dbReference>
<dbReference type="PANTHER" id="PTHR42743">
    <property type="entry name" value="AMINO-ACID AMINOTRANSFERASE"/>
    <property type="match status" value="1"/>
</dbReference>
<dbReference type="Gene3D" id="3.20.10.10">
    <property type="entry name" value="D-amino Acid Aminotransferase, subunit A, domain 2"/>
    <property type="match status" value="1"/>
</dbReference>
<evidence type="ECO:0000256" key="12">
    <source>
        <dbReference type="RuleBase" id="RU004520"/>
    </source>
</evidence>
<evidence type="ECO:0000256" key="1">
    <source>
        <dbReference type="ARBA" id="ARBA00001933"/>
    </source>
</evidence>
<accession>A0A285S7G5</accession>
<keyword evidence="8 11" id="KW-0663">Pyridoxal phosphate</keyword>
<dbReference type="PANTHER" id="PTHR42743:SF10">
    <property type="entry name" value="D-ALANINE AMINOTRANSFERASE"/>
    <property type="match status" value="1"/>
</dbReference>
<proteinExistence type="inferred from homology"/>
<dbReference type="InterPro" id="IPR005784">
    <property type="entry name" value="D_amino_transT"/>
</dbReference>